<dbReference type="InterPro" id="IPR036734">
    <property type="entry name" value="Neur_chan_lig-bd_sf"/>
</dbReference>
<dbReference type="Proteomes" id="UP001328107">
    <property type="component" value="Unassembled WGS sequence"/>
</dbReference>
<comment type="subcellular location">
    <subcellularLocation>
        <location evidence="1">Membrane</location>
        <topology evidence="1">Multi-pass membrane protein</topology>
    </subcellularLocation>
</comment>
<dbReference type="PANTHER" id="PTHR18945">
    <property type="entry name" value="NEUROTRANSMITTER GATED ION CHANNEL"/>
    <property type="match status" value="1"/>
</dbReference>
<feature type="transmembrane region" description="Helical" evidence="5">
    <location>
        <begin position="224"/>
        <end position="246"/>
    </location>
</feature>
<gene>
    <name evidence="8" type="ORF">PMAYCL1PPCAC_10847</name>
</gene>
<keyword evidence="9" id="KW-1185">Reference proteome</keyword>
<keyword evidence="3 5" id="KW-1133">Transmembrane helix</keyword>
<evidence type="ECO:0000259" key="6">
    <source>
        <dbReference type="Pfam" id="PF02931"/>
    </source>
</evidence>
<sequence>SSTLVDSQRPVSIEANVVKFLLSRGYDKFTRPVYKETDTTQLNISVNTFSLYQMDQAKEIVEFSAEFLLTWFDPFMSWDMYQFNVTWIKMKEIYVWKPDIIMSTSIETEFLLDPDERYVDIRYDGFVRQSYYGVFFNQCKMKVNMFPYDAQECAVEIGPWSYTNDQVLSDAGNSITEPKDGFKGNSEWEFVYMIPVVYEETDEDVGFNYTAVRWKTMLKRKPEFYVWVLFVPSFIITTVSLFGIFIPTNHIGEREEKVTLGLTTLLSTAVILEIVASTMPKASALPLLGNFILAEIFITAIGVLCSVAVLIFHHRAITRSWCPPLWIVRACEFPFKKRKFKWIETKKTSSSTLGSTYTDEKKSALIAELEDMMVRVDQWLEEEDLEKERAAAWSIIFDRIDVNLVILFQIANVVLTLTIT</sequence>
<dbReference type="Pfam" id="PF02932">
    <property type="entry name" value="Neur_chan_memb"/>
    <property type="match status" value="1"/>
</dbReference>
<dbReference type="EMBL" id="BTRK01000003">
    <property type="protein sequence ID" value="GMR40652.1"/>
    <property type="molecule type" value="Genomic_DNA"/>
</dbReference>
<evidence type="ECO:0000313" key="8">
    <source>
        <dbReference type="EMBL" id="GMR40652.1"/>
    </source>
</evidence>
<dbReference type="FunFam" id="1.20.58.390:FF:000090">
    <property type="entry name" value="Ligand-Gated ion Channel"/>
    <property type="match status" value="1"/>
</dbReference>
<evidence type="ECO:0008006" key="10">
    <source>
        <dbReference type="Google" id="ProtNLM"/>
    </source>
</evidence>
<feature type="transmembrane region" description="Helical" evidence="5">
    <location>
        <begin position="258"/>
        <end position="279"/>
    </location>
</feature>
<comment type="similarity">
    <text evidence="5">Belongs to the ligand-gated ion channel (TC 1.A.9) family.</text>
</comment>
<dbReference type="InterPro" id="IPR038050">
    <property type="entry name" value="Neuro_actylchol_rec"/>
</dbReference>
<feature type="domain" description="Neurotransmitter-gated ion-channel transmembrane" evidence="7">
    <location>
        <begin position="230"/>
        <end position="316"/>
    </location>
</feature>
<dbReference type="GO" id="GO:0016020">
    <property type="term" value="C:membrane"/>
    <property type="evidence" value="ECO:0007669"/>
    <property type="project" value="UniProtKB-SubCell"/>
</dbReference>
<dbReference type="SUPFAM" id="SSF90112">
    <property type="entry name" value="Neurotransmitter-gated ion-channel transmembrane pore"/>
    <property type="match status" value="1"/>
</dbReference>
<dbReference type="InterPro" id="IPR036719">
    <property type="entry name" value="Neuro-gated_channel_TM_sf"/>
</dbReference>
<dbReference type="InterPro" id="IPR006202">
    <property type="entry name" value="Neur_chan_lig-bd"/>
</dbReference>
<evidence type="ECO:0000259" key="7">
    <source>
        <dbReference type="Pfam" id="PF02932"/>
    </source>
</evidence>
<name>A0AAN5CEH4_9BILA</name>
<dbReference type="CDD" id="cd19051">
    <property type="entry name" value="LGIC_TM_cation"/>
    <property type="match status" value="1"/>
</dbReference>
<evidence type="ECO:0000313" key="9">
    <source>
        <dbReference type="Proteomes" id="UP001328107"/>
    </source>
</evidence>
<organism evidence="8 9">
    <name type="scientific">Pristionchus mayeri</name>
    <dbReference type="NCBI Taxonomy" id="1317129"/>
    <lineage>
        <taxon>Eukaryota</taxon>
        <taxon>Metazoa</taxon>
        <taxon>Ecdysozoa</taxon>
        <taxon>Nematoda</taxon>
        <taxon>Chromadorea</taxon>
        <taxon>Rhabditida</taxon>
        <taxon>Rhabditina</taxon>
        <taxon>Diplogasteromorpha</taxon>
        <taxon>Diplogasteroidea</taxon>
        <taxon>Neodiplogasteridae</taxon>
        <taxon>Pristionchus</taxon>
    </lineage>
</organism>
<evidence type="ECO:0000256" key="2">
    <source>
        <dbReference type="ARBA" id="ARBA00022692"/>
    </source>
</evidence>
<keyword evidence="4 5" id="KW-0472">Membrane</keyword>
<feature type="transmembrane region" description="Helical" evidence="5">
    <location>
        <begin position="291"/>
        <end position="312"/>
    </location>
</feature>
<keyword evidence="2 5" id="KW-0812">Transmembrane</keyword>
<dbReference type="Gene3D" id="2.70.170.10">
    <property type="entry name" value="Neurotransmitter-gated ion-channel ligand-binding domain"/>
    <property type="match status" value="1"/>
</dbReference>
<comment type="caution">
    <text evidence="8">The sequence shown here is derived from an EMBL/GenBank/DDBJ whole genome shotgun (WGS) entry which is preliminary data.</text>
</comment>
<reference evidence="9" key="1">
    <citation type="submission" date="2022-10" db="EMBL/GenBank/DDBJ databases">
        <title>Genome assembly of Pristionchus species.</title>
        <authorList>
            <person name="Yoshida K."/>
            <person name="Sommer R.J."/>
        </authorList>
    </citation>
    <scope>NUCLEOTIDE SEQUENCE [LARGE SCALE GENOMIC DNA]</scope>
    <source>
        <strain evidence="9">RS5460</strain>
    </source>
</reference>
<dbReference type="InterPro" id="IPR018000">
    <property type="entry name" value="Neurotransmitter_ion_chnl_CS"/>
</dbReference>
<dbReference type="GO" id="GO:0005230">
    <property type="term" value="F:extracellular ligand-gated monoatomic ion channel activity"/>
    <property type="evidence" value="ECO:0007669"/>
    <property type="project" value="InterPro"/>
</dbReference>
<feature type="non-terminal residue" evidence="8">
    <location>
        <position position="420"/>
    </location>
</feature>
<keyword evidence="5" id="KW-0407">Ion channel</keyword>
<dbReference type="Pfam" id="PF02931">
    <property type="entry name" value="Neur_chan_LBD"/>
    <property type="match status" value="1"/>
</dbReference>
<dbReference type="InterPro" id="IPR006029">
    <property type="entry name" value="Neurotrans-gated_channel_TM"/>
</dbReference>
<dbReference type="InterPro" id="IPR006201">
    <property type="entry name" value="Neur_channel"/>
</dbReference>
<dbReference type="PRINTS" id="PR00252">
    <property type="entry name" value="NRIONCHANNEL"/>
</dbReference>
<accession>A0AAN5CEH4</accession>
<feature type="non-terminal residue" evidence="8">
    <location>
        <position position="1"/>
    </location>
</feature>
<dbReference type="SUPFAM" id="SSF63712">
    <property type="entry name" value="Nicotinic receptor ligand binding domain-like"/>
    <property type="match status" value="1"/>
</dbReference>
<dbReference type="PROSITE" id="PS00236">
    <property type="entry name" value="NEUROTR_ION_CHANNEL"/>
    <property type="match status" value="1"/>
</dbReference>
<dbReference type="CDD" id="cd18989">
    <property type="entry name" value="LGIC_ECD_cation"/>
    <property type="match status" value="1"/>
</dbReference>
<dbReference type="FunFam" id="2.70.170.10:FF:000027">
    <property type="entry name" value="Ligand-Gated ion Channel"/>
    <property type="match status" value="1"/>
</dbReference>
<evidence type="ECO:0000256" key="1">
    <source>
        <dbReference type="ARBA" id="ARBA00004141"/>
    </source>
</evidence>
<dbReference type="Gene3D" id="1.20.58.390">
    <property type="entry name" value="Neurotransmitter-gated ion-channel transmembrane domain"/>
    <property type="match status" value="1"/>
</dbReference>
<keyword evidence="5" id="KW-0813">Transport</keyword>
<comment type="caution">
    <text evidence="5">Lacks conserved residue(s) required for the propagation of feature annotation.</text>
</comment>
<protein>
    <recommendedName>
        <fullName evidence="10">Transmembrane ion channel</fullName>
    </recommendedName>
</protein>
<evidence type="ECO:0000256" key="3">
    <source>
        <dbReference type="ARBA" id="ARBA00022989"/>
    </source>
</evidence>
<keyword evidence="5" id="KW-0406">Ion transport</keyword>
<dbReference type="GO" id="GO:0004888">
    <property type="term" value="F:transmembrane signaling receptor activity"/>
    <property type="evidence" value="ECO:0007669"/>
    <property type="project" value="InterPro"/>
</dbReference>
<evidence type="ECO:0000256" key="4">
    <source>
        <dbReference type="ARBA" id="ARBA00023136"/>
    </source>
</evidence>
<proteinExistence type="inferred from homology"/>
<evidence type="ECO:0000256" key="5">
    <source>
        <dbReference type="RuleBase" id="RU000687"/>
    </source>
</evidence>
<dbReference type="AlphaFoldDB" id="A0AAN5CEH4"/>
<feature type="domain" description="Neurotransmitter-gated ion-channel ligand-binding" evidence="6">
    <location>
        <begin position="18"/>
        <end position="222"/>
    </location>
</feature>